<dbReference type="GO" id="GO:0005634">
    <property type="term" value="C:nucleus"/>
    <property type="evidence" value="ECO:0007669"/>
    <property type="project" value="TreeGrafter"/>
</dbReference>
<evidence type="ECO:0000256" key="8">
    <source>
        <dbReference type="ARBA" id="ARBA00022801"/>
    </source>
</evidence>
<dbReference type="GO" id="GO:0005737">
    <property type="term" value="C:cytoplasm"/>
    <property type="evidence" value="ECO:0007669"/>
    <property type="project" value="TreeGrafter"/>
</dbReference>
<proteinExistence type="inferred from homology"/>
<dbReference type="CDD" id="cd01285">
    <property type="entry name" value="nucleoside_deaminase"/>
    <property type="match status" value="1"/>
</dbReference>
<dbReference type="InterPro" id="IPR016193">
    <property type="entry name" value="Cytidine_deaminase-like"/>
</dbReference>
<sequence length="190" mass="20337">MNPGEPGSETDEWMQQAFNMAQTALARGEVPVGCLVVYAGHVIGRGRNQVNETKNATRHAELVALDEALEWCRAQGLAPAGVLQACSLYVTVEPCVMCAASLRLLRLPRVVCGCRNERFGGCGSVMSIHSAELPHTGSTFQCVSGVRSEEAVDMLKTFYKGQNPNAPNPKIKKGNQHPSDLASTPSLSAL</sequence>
<dbReference type="PANTHER" id="PTHR11079:SF149">
    <property type="entry name" value="TRNA-SPECIFIC ADENOSINE DEAMINASE 2"/>
    <property type="match status" value="1"/>
</dbReference>
<evidence type="ECO:0000256" key="6">
    <source>
        <dbReference type="ARBA" id="ARBA00022694"/>
    </source>
</evidence>
<dbReference type="CTD" id="134637"/>
<dbReference type="Gene3D" id="3.40.140.10">
    <property type="entry name" value="Cytidine Deaminase, domain 2"/>
    <property type="match status" value="1"/>
</dbReference>
<dbReference type="AlphaFoldDB" id="A0AAJ7WKR3"/>
<keyword evidence="8" id="KW-0378">Hydrolase</keyword>
<dbReference type="GO" id="GO:0008270">
    <property type="term" value="F:zinc ion binding"/>
    <property type="evidence" value="ECO:0007669"/>
    <property type="project" value="InterPro"/>
</dbReference>
<dbReference type="RefSeq" id="XP_032800153.1">
    <property type="nucleotide sequence ID" value="XM_032944262.1"/>
</dbReference>
<reference evidence="16 17" key="1">
    <citation type="submission" date="2025-04" db="UniProtKB">
        <authorList>
            <consortium name="RefSeq"/>
        </authorList>
    </citation>
    <scope>IDENTIFICATION</scope>
    <source>
        <tissue evidence="16 17">Sperm</tissue>
    </source>
</reference>
<evidence type="ECO:0000313" key="20">
    <source>
        <dbReference type="RefSeq" id="XP_032800157.1"/>
    </source>
</evidence>
<evidence type="ECO:0000259" key="14">
    <source>
        <dbReference type="PROSITE" id="PS51747"/>
    </source>
</evidence>
<accession>A0AAJ7WKR3</accession>
<keyword evidence="9" id="KW-0862">Zinc</keyword>
<comment type="cofactor">
    <cofactor evidence="1">
        <name>Zn(2+)</name>
        <dbReference type="ChEBI" id="CHEBI:29105"/>
    </cofactor>
</comment>
<keyword evidence="6" id="KW-0819">tRNA processing</keyword>
<dbReference type="EC" id="3.5.4.33" evidence="4"/>
<evidence type="ECO:0000313" key="18">
    <source>
        <dbReference type="RefSeq" id="XP_032800155.1"/>
    </source>
</evidence>
<keyword evidence="7" id="KW-0479">Metal-binding</keyword>
<dbReference type="SUPFAM" id="SSF53927">
    <property type="entry name" value="Cytidine deaminase-like"/>
    <property type="match status" value="1"/>
</dbReference>
<evidence type="ECO:0000313" key="21">
    <source>
        <dbReference type="RefSeq" id="XP_032800158.1"/>
    </source>
</evidence>
<organism evidence="15 16">
    <name type="scientific">Petromyzon marinus</name>
    <name type="common">Sea lamprey</name>
    <dbReference type="NCBI Taxonomy" id="7757"/>
    <lineage>
        <taxon>Eukaryota</taxon>
        <taxon>Metazoa</taxon>
        <taxon>Chordata</taxon>
        <taxon>Craniata</taxon>
        <taxon>Vertebrata</taxon>
        <taxon>Cyclostomata</taxon>
        <taxon>Hyperoartia</taxon>
        <taxon>Petromyzontiformes</taxon>
        <taxon>Petromyzontidae</taxon>
        <taxon>Petromyzon</taxon>
    </lineage>
</organism>
<evidence type="ECO:0000256" key="4">
    <source>
        <dbReference type="ARBA" id="ARBA00012740"/>
    </source>
</evidence>
<evidence type="ECO:0000313" key="19">
    <source>
        <dbReference type="RefSeq" id="XP_032800156.1"/>
    </source>
</evidence>
<dbReference type="FunFam" id="3.40.140.10:FF:000036">
    <property type="entry name" value="tRNA-specific adenosine deaminase 2"/>
    <property type="match status" value="1"/>
</dbReference>
<evidence type="ECO:0000256" key="3">
    <source>
        <dbReference type="ARBA" id="ARBA00010669"/>
    </source>
</evidence>
<gene>
    <name evidence="16 17 18 19 20 21" type="primary">ADAT2</name>
</gene>
<dbReference type="KEGG" id="pmrn:116937175"/>
<dbReference type="PANTHER" id="PTHR11079">
    <property type="entry name" value="CYTOSINE DEAMINASE FAMILY MEMBER"/>
    <property type="match status" value="1"/>
</dbReference>
<evidence type="ECO:0000256" key="10">
    <source>
        <dbReference type="ARBA" id="ARBA00031817"/>
    </source>
</evidence>
<evidence type="ECO:0000256" key="2">
    <source>
        <dbReference type="ARBA" id="ARBA00002255"/>
    </source>
</evidence>
<evidence type="ECO:0000256" key="1">
    <source>
        <dbReference type="ARBA" id="ARBA00001947"/>
    </source>
</evidence>
<dbReference type="InterPro" id="IPR002125">
    <property type="entry name" value="CMP_dCMP_dom"/>
</dbReference>
<evidence type="ECO:0000256" key="12">
    <source>
        <dbReference type="ARBA" id="ARBA00048045"/>
    </source>
</evidence>
<feature type="domain" description="CMP/dCMP-type deaminase" evidence="14">
    <location>
        <begin position="8"/>
        <end position="133"/>
    </location>
</feature>
<evidence type="ECO:0000313" key="15">
    <source>
        <dbReference type="Proteomes" id="UP001318040"/>
    </source>
</evidence>
<comment type="similarity">
    <text evidence="3">Belongs to the cytidine and deoxycytidylate deaminase family. ADAT2 subfamily.</text>
</comment>
<dbReference type="RefSeq" id="XP_032800158.1">
    <property type="nucleotide sequence ID" value="XM_032944267.1"/>
</dbReference>
<evidence type="ECO:0000256" key="7">
    <source>
        <dbReference type="ARBA" id="ARBA00022723"/>
    </source>
</evidence>
<evidence type="ECO:0000313" key="17">
    <source>
        <dbReference type="RefSeq" id="XP_032800154.1"/>
    </source>
</evidence>
<dbReference type="Pfam" id="PF00383">
    <property type="entry name" value="dCMP_cyt_deam_1"/>
    <property type="match status" value="1"/>
</dbReference>
<evidence type="ECO:0000256" key="5">
    <source>
        <dbReference type="ARBA" id="ARBA00019216"/>
    </source>
</evidence>
<dbReference type="Proteomes" id="UP001318040">
    <property type="component" value="Unplaced"/>
</dbReference>
<dbReference type="PROSITE" id="PS51747">
    <property type="entry name" value="CYT_DCMP_DEAMINASES_2"/>
    <property type="match status" value="1"/>
</dbReference>
<protein>
    <recommendedName>
        <fullName evidence="5">tRNA-specific adenosine deaminase 2</fullName>
        <ecNumber evidence="4">3.5.4.33</ecNumber>
    </recommendedName>
    <alternativeName>
        <fullName evidence="11">Deaminase domain-containing protein 1</fullName>
    </alternativeName>
    <alternativeName>
        <fullName evidence="10">tRNA-specific adenosine-34 deaminase subunit ADAT2</fullName>
    </alternativeName>
</protein>
<dbReference type="InterPro" id="IPR016192">
    <property type="entry name" value="APOBEC/CMP_deaminase_Zn-bd"/>
</dbReference>
<evidence type="ECO:0000256" key="11">
    <source>
        <dbReference type="ARBA" id="ARBA00033441"/>
    </source>
</evidence>
<evidence type="ECO:0000256" key="13">
    <source>
        <dbReference type="SAM" id="MobiDB-lite"/>
    </source>
</evidence>
<keyword evidence="15" id="KW-1185">Reference proteome</keyword>
<dbReference type="RefSeq" id="XP_032800154.1">
    <property type="nucleotide sequence ID" value="XM_032944263.1"/>
</dbReference>
<dbReference type="GO" id="GO:0002100">
    <property type="term" value="P:tRNA wobble adenosine to inosine editing"/>
    <property type="evidence" value="ECO:0007669"/>
    <property type="project" value="InterPro"/>
</dbReference>
<dbReference type="RefSeq" id="XP_032800157.1">
    <property type="nucleotide sequence ID" value="XM_032944266.1"/>
</dbReference>
<dbReference type="RefSeq" id="XP_032800156.1">
    <property type="nucleotide sequence ID" value="XM_032944265.1"/>
</dbReference>
<dbReference type="PROSITE" id="PS00903">
    <property type="entry name" value="CYT_DCMP_DEAMINASES_1"/>
    <property type="match status" value="1"/>
</dbReference>
<comment type="catalytic activity">
    <reaction evidence="12">
        <text>adenosine(34) in tRNA + H2O + H(+) = inosine(34) in tRNA + NH4(+)</text>
        <dbReference type="Rhea" id="RHEA:43168"/>
        <dbReference type="Rhea" id="RHEA-COMP:10373"/>
        <dbReference type="Rhea" id="RHEA-COMP:10374"/>
        <dbReference type="ChEBI" id="CHEBI:15377"/>
        <dbReference type="ChEBI" id="CHEBI:15378"/>
        <dbReference type="ChEBI" id="CHEBI:28938"/>
        <dbReference type="ChEBI" id="CHEBI:74411"/>
        <dbReference type="ChEBI" id="CHEBI:82852"/>
        <dbReference type="EC" id="3.5.4.33"/>
    </reaction>
</comment>
<comment type="function">
    <text evidence="2">Probably participates in deamination of adenosine-34 to inosine in many tRNAs.</text>
</comment>
<dbReference type="GO" id="GO:0052717">
    <property type="term" value="F:tRNA-specific adenosine-34 deaminase activity"/>
    <property type="evidence" value="ECO:0007669"/>
    <property type="project" value="UniProtKB-EC"/>
</dbReference>
<evidence type="ECO:0000256" key="9">
    <source>
        <dbReference type="ARBA" id="ARBA00022833"/>
    </source>
</evidence>
<feature type="region of interest" description="Disordered" evidence="13">
    <location>
        <begin position="161"/>
        <end position="190"/>
    </location>
</feature>
<dbReference type="RefSeq" id="XP_032800155.1">
    <property type="nucleotide sequence ID" value="XM_032944264.1"/>
</dbReference>
<name>A0AAJ7WKR3_PETMA</name>
<feature type="compositionally biased region" description="Polar residues" evidence="13">
    <location>
        <begin position="176"/>
        <end position="190"/>
    </location>
</feature>
<evidence type="ECO:0000313" key="16">
    <source>
        <dbReference type="RefSeq" id="XP_032800153.1"/>
    </source>
</evidence>